<keyword evidence="2" id="KW-1185">Reference proteome</keyword>
<name>A0A9X3AVY0_9GAMM</name>
<sequence>MALTKLFFSLDEIALNLADMSFYDIGSVHRAESGNWSGWEEAKQYLEILCDHVEDLQLRTKNDSVFLFEPIDNFVSNRSVIHTISDDPLEQFPPFPIDTKNTKIGLDEIKNWCLKHNLRPSFLFSDSPNPNSELQSFEPHNDLISELALLLKGEHQHQAEELKIAINAWYQASLLIRNSEGSKSYLKLISTQIEKISPKLSKATLDRIAKVSNWNKKGNGIENN</sequence>
<organism evidence="1 2">
    <name type="scientific">Shewanella holmiensis</name>
    <dbReference type="NCBI Taxonomy" id="2952222"/>
    <lineage>
        <taxon>Bacteria</taxon>
        <taxon>Pseudomonadati</taxon>
        <taxon>Pseudomonadota</taxon>
        <taxon>Gammaproteobacteria</taxon>
        <taxon>Alteromonadales</taxon>
        <taxon>Shewanellaceae</taxon>
        <taxon>Shewanella</taxon>
    </lineage>
</organism>
<dbReference type="RefSeq" id="WP_261299486.1">
    <property type="nucleotide sequence ID" value="NZ_JAMTCD010000024.1"/>
</dbReference>
<comment type="caution">
    <text evidence="1">The sequence shown here is derived from an EMBL/GenBank/DDBJ whole genome shotgun (WGS) entry which is preliminary data.</text>
</comment>
<reference evidence="1" key="1">
    <citation type="journal article" date="2023" name="Int. J. Syst. Evol. Microbiol.">
        <title>&lt;i&gt;Shewanella septentrionalis&lt;/i&gt; sp. nov. and &lt;i&gt;Shewanella holmiensis&lt;/i&gt; sp. nov., isolated from Baltic Sea water and sediments.</title>
        <authorList>
            <person name="Martin-Rodriguez A.J."/>
            <person name="Thorell K."/>
            <person name="Joffre E."/>
            <person name="Jensie-Markopoulos S."/>
            <person name="Moore E.R.B."/>
            <person name="Sjoling A."/>
        </authorList>
    </citation>
    <scope>NUCLEOTIDE SEQUENCE</scope>
    <source>
        <strain evidence="1">SP1S2-7</strain>
    </source>
</reference>
<dbReference type="Proteomes" id="UP001155546">
    <property type="component" value="Unassembled WGS sequence"/>
</dbReference>
<proteinExistence type="predicted"/>
<gene>
    <name evidence="1" type="ORF">NE535_15340</name>
</gene>
<accession>A0A9X3AVY0</accession>
<evidence type="ECO:0000313" key="2">
    <source>
        <dbReference type="Proteomes" id="UP001155546"/>
    </source>
</evidence>
<dbReference type="AlphaFoldDB" id="A0A9X3AVY0"/>
<evidence type="ECO:0000313" key="1">
    <source>
        <dbReference type="EMBL" id="MCT7943145.1"/>
    </source>
</evidence>
<protein>
    <submittedName>
        <fullName evidence="1">Uncharacterized protein</fullName>
    </submittedName>
</protein>
<dbReference type="EMBL" id="JAMTCD010000024">
    <property type="protein sequence ID" value="MCT7943145.1"/>
    <property type="molecule type" value="Genomic_DNA"/>
</dbReference>